<protein>
    <submittedName>
        <fullName evidence="1">2032_t:CDS:1</fullName>
    </submittedName>
</protein>
<dbReference type="Proteomes" id="UP000789405">
    <property type="component" value="Unassembled WGS sequence"/>
</dbReference>
<keyword evidence="2" id="KW-1185">Reference proteome</keyword>
<reference evidence="1" key="1">
    <citation type="submission" date="2021-06" db="EMBL/GenBank/DDBJ databases">
        <authorList>
            <person name="Kallberg Y."/>
            <person name="Tangrot J."/>
            <person name="Rosling A."/>
        </authorList>
    </citation>
    <scope>NUCLEOTIDE SEQUENCE</scope>
    <source>
        <strain evidence="1">MA453B</strain>
    </source>
</reference>
<dbReference type="OrthoDB" id="532890at2759"/>
<gene>
    <name evidence="1" type="ORF">DERYTH_LOCUS7252</name>
</gene>
<accession>A0A9N9C9B7</accession>
<sequence>MTEHDKQEASTMTEHDKQEPLVKYYFDKDRPVANFTYYDDSDALMVKFTDEPNDYAETANDDLLVYYNDTGKIMSIRIDSAEYIRGVNSDKPFFTLNPTYDEERDVYKINFADSISMTTFQKTDLEDVELEMDNEGKLVTILFHNASIKMSRWQTSNK</sequence>
<organism evidence="1 2">
    <name type="scientific">Dentiscutata erythropus</name>
    <dbReference type="NCBI Taxonomy" id="1348616"/>
    <lineage>
        <taxon>Eukaryota</taxon>
        <taxon>Fungi</taxon>
        <taxon>Fungi incertae sedis</taxon>
        <taxon>Mucoromycota</taxon>
        <taxon>Glomeromycotina</taxon>
        <taxon>Glomeromycetes</taxon>
        <taxon>Diversisporales</taxon>
        <taxon>Gigasporaceae</taxon>
        <taxon>Dentiscutata</taxon>
    </lineage>
</organism>
<dbReference type="EMBL" id="CAJVPY010003483">
    <property type="protein sequence ID" value="CAG8592909.1"/>
    <property type="molecule type" value="Genomic_DNA"/>
</dbReference>
<dbReference type="Pfam" id="PF10049">
    <property type="entry name" value="DUF2283"/>
    <property type="match status" value="1"/>
</dbReference>
<dbReference type="InterPro" id="IPR019270">
    <property type="entry name" value="DUF2283"/>
</dbReference>
<dbReference type="AlphaFoldDB" id="A0A9N9C9B7"/>
<proteinExistence type="predicted"/>
<evidence type="ECO:0000313" key="1">
    <source>
        <dbReference type="EMBL" id="CAG8592909.1"/>
    </source>
</evidence>
<name>A0A9N9C9B7_9GLOM</name>
<comment type="caution">
    <text evidence="1">The sequence shown here is derived from an EMBL/GenBank/DDBJ whole genome shotgun (WGS) entry which is preliminary data.</text>
</comment>
<evidence type="ECO:0000313" key="2">
    <source>
        <dbReference type="Proteomes" id="UP000789405"/>
    </source>
</evidence>